<gene>
    <name evidence="7" type="ORF">ANACAC_02186</name>
</gene>
<keyword evidence="8" id="KW-1185">Reference proteome</keyword>
<dbReference type="SUPFAM" id="SSF51735">
    <property type="entry name" value="NAD(P)-binding Rossmann-fold domains"/>
    <property type="match status" value="1"/>
</dbReference>
<evidence type="ECO:0000256" key="2">
    <source>
        <dbReference type="ARBA" id="ARBA00022833"/>
    </source>
</evidence>
<comment type="similarity">
    <text evidence="4">Belongs to the zinc-containing alcohol dehydrogenase family.</text>
</comment>
<protein>
    <submittedName>
        <fullName evidence="7">Chlorophyll synthesis pathway protein BchC</fullName>
    </submittedName>
</protein>
<dbReference type="PANTHER" id="PTHR43401">
    <property type="entry name" value="L-THREONINE 3-DEHYDROGENASE"/>
    <property type="match status" value="1"/>
</dbReference>
<dbReference type="Pfam" id="PF00107">
    <property type="entry name" value="ADH_zinc_N"/>
    <property type="match status" value="1"/>
</dbReference>
<keyword evidence="1 4" id="KW-0479">Metal-binding</keyword>
<dbReference type="AlphaFoldDB" id="B0MFT6"/>
<proteinExistence type="inferred from homology"/>
<feature type="domain" description="Alcohol dehydrogenase-like C-terminal" evidence="5">
    <location>
        <begin position="176"/>
        <end position="300"/>
    </location>
</feature>
<name>B0MFT6_ANACD</name>
<dbReference type="InterPro" id="IPR013149">
    <property type="entry name" value="ADH-like_C"/>
</dbReference>
<dbReference type="InterPro" id="IPR002328">
    <property type="entry name" value="ADH_Zn_CS"/>
</dbReference>
<dbReference type="GO" id="GO:0008270">
    <property type="term" value="F:zinc ion binding"/>
    <property type="evidence" value="ECO:0007669"/>
    <property type="project" value="InterPro"/>
</dbReference>
<dbReference type="Pfam" id="PF08240">
    <property type="entry name" value="ADH_N"/>
    <property type="match status" value="1"/>
</dbReference>
<keyword evidence="3" id="KW-0560">Oxidoreductase</keyword>
<dbReference type="SUPFAM" id="SSF50129">
    <property type="entry name" value="GroES-like"/>
    <property type="match status" value="1"/>
</dbReference>
<dbReference type="InterPro" id="IPR013154">
    <property type="entry name" value="ADH-like_N"/>
</dbReference>
<feature type="domain" description="Alcohol dehydrogenase-like N-terminal" evidence="6">
    <location>
        <begin position="28"/>
        <end position="138"/>
    </location>
</feature>
<organism evidence="7 8">
    <name type="scientific">Anaerostipes caccae (strain DSM 14662 / CCUG 47493 / JCM 13470 / NCIMB 13811 / L1-92)</name>
    <dbReference type="NCBI Taxonomy" id="411490"/>
    <lineage>
        <taxon>Bacteria</taxon>
        <taxon>Bacillati</taxon>
        <taxon>Bacillota</taxon>
        <taxon>Clostridia</taxon>
        <taxon>Lachnospirales</taxon>
        <taxon>Lachnospiraceae</taxon>
        <taxon>Anaerostipes</taxon>
    </lineage>
</organism>
<keyword evidence="2 4" id="KW-0862">Zinc</keyword>
<dbReference type="Gene3D" id="3.90.180.10">
    <property type="entry name" value="Medium-chain alcohol dehydrogenases, catalytic domain"/>
    <property type="match status" value="1"/>
</dbReference>
<accession>B0MFT6</accession>
<dbReference type="STRING" id="411490.ANACAC_02186"/>
<dbReference type="PANTHER" id="PTHR43401:SF2">
    <property type="entry name" value="L-THREONINE 3-DEHYDROGENASE"/>
    <property type="match status" value="1"/>
</dbReference>
<reference evidence="7" key="2">
    <citation type="submission" date="2013-11" db="EMBL/GenBank/DDBJ databases">
        <title>Draft genome sequence of Anaerostipes caccae (DSM 14662).</title>
        <authorList>
            <person name="Sudarsanam P."/>
            <person name="Ley R."/>
            <person name="Guruge J."/>
            <person name="Turnbaugh P.J."/>
            <person name="Mahowald M."/>
            <person name="Liep D."/>
            <person name="Gordon J."/>
        </authorList>
    </citation>
    <scope>NUCLEOTIDE SEQUENCE</scope>
    <source>
        <strain evidence="7">DSM 14662</strain>
    </source>
</reference>
<evidence type="ECO:0000313" key="7">
    <source>
        <dbReference type="EMBL" id="EDR96956.1"/>
    </source>
</evidence>
<dbReference type="InterPro" id="IPR011032">
    <property type="entry name" value="GroES-like_sf"/>
</dbReference>
<evidence type="ECO:0000256" key="4">
    <source>
        <dbReference type="RuleBase" id="RU361277"/>
    </source>
</evidence>
<dbReference type="InterPro" id="IPR036291">
    <property type="entry name" value="NAD(P)-bd_dom_sf"/>
</dbReference>
<evidence type="ECO:0000256" key="1">
    <source>
        <dbReference type="ARBA" id="ARBA00022723"/>
    </source>
</evidence>
<evidence type="ECO:0000256" key="3">
    <source>
        <dbReference type="ARBA" id="ARBA00023002"/>
    </source>
</evidence>
<evidence type="ECO:0000259" key="5">
    <source>
        <dbReference type="Pfam" id="PF00107"/>
    </source>
</evidence>
<evidence type="ECO:0000259" key="6">
    <source>
        <dbReference type="Pfam" id="PF08240"/>
    </source>
</evidence>
<sequence length="349" mass="37664">MKGGSMKTLVYAGPGKVQVQEKPFPELKPGQVRIKVHYCGICGSDIGIFSGKHPRAKAPLVLGHEFIGIIEETAEDSKKFKKGDRVAPYPLLSCGECFACANGIPHVCSTLKLIGIDVDGGIAEFVCCDENVLFKLDDGITDKAAAVIEPLAVIIRTMHQADFQMLNTAAVIGAGPIGVLTGIVLKHAGASRIIISDVDQQRLNICKEFGLETVNVQDQNLEEYIEQQTDGAGVDTVFECSGSAQAAAQMTKICRIGGRICLTGVHKEPHAVNLQDVNFKEQTLVGSRVYTKREFGQAVKYAEMICSDLEKVVTHIVDLKDADTVFDLIGDPKQSTLKVLVDCSMKNEG</sequence>
<dbReference type="eggNOG" id="COG1063">
    <property type="taxonomic scope" value="Bacteria"/>
</dbReference>
<comment type="cofactor">
    <cofactor evidence="4">
        <name>Zn(2+)</name>
        <dbReference type="ChEBI" id="CHEBI:29105"/>
    </cofactor>
</comment>
<dbReference type="GO" id="GO:0016491">
    <property type="term" value="F:oxidoreductase activity"/>
    <property type="evidence" value="ECO:0007669"/>
    <property type="project" value="UniProtKB-KW"/>
</dbReference>
<reference evidence="7" key="1">
    <citation type="submission" date="2007-11" db="EMBL/GenBank/DDBJ databases">
        <authorList>
            <person name="Fulton L."/>
            <person name="Clifton S."/>
            <person name="Fulton B."/>
            <person name="Xu J."/>
            <person name="Minx P."/>
            <person name="Pepin K.H."/>
            <person name="Johnson M."/>
            <person name="Thiruvilangam P."/>
            <person name="Bhonagiri V."/>
            <person name="Nash W.E."/>
            <person name="Mardis E.R."/>
            <person name="Wilson R.K."/>
        </authorList>
    </citation>
    <scope>NUCLEOTIDE SEQUENCE [LARGE SCALE GENOMIC DNA]</scope>
    <source>
        <strain evidence="7">DSM 14662</strain>
    </source>
</reference>
<dbReference type="HOGENOM" id="CLU_026673_11_0_9"/>
<dbReference type="EMBL" id="ABAX03000014">
    <property type="protein sequence ID" value="EDR96956.1"/>
    <property type="molecule type" value="Genomic_DNA"/>
</dbReference>
<evidence type="ECO:0000313" key="8">
    <source>
        <dbReference type="Proteomes" id="UP000004935"/>
    </source>
</evidence>
<dbReference type="Proteomes" id="UP000004935">
    <property type="component" value="Unassembled WGS sequence"/>
</dbReference>
<dbReference type="Gene3D" id="3.40.50.720">
    <property type="entry name" value="NAD(P)-binding Rossmann-like Domain"/>
    <property type="match status" value="1"/>
</dbReference>
<dbReference type="PROSITE" id="PS00059">
    <property type="entry name" value="ADH_ZINC"/>
    <property type="match status" value="1"/>
</dbReference>
<dbReference type="InterPro" id="IPR050129">
    <property type="entry name" value="Zn_alcohol_dh"/>
</dbReference>
<comment type="caution">
    <text evidence="7">The sequence shown here is derived from an EMBL/GenBank/DDBJ whole genome shotgun (WGS) entry which is preliminary data.</text>
</comment>